<dbReference type="AlphaFoldDB" id="A0A653C4C6"/>
<dbReference type="Proteomes" id="UP000410492">
    <property type="component" value="Unassembled WGS sequence"/>
</dbReference>
<evidence type="ECO:0000313" key="3">
    <source>
        <dbReference type="Proteomes" id="UP000410492"/>
    </source>
</evidence>
<gene>
    <name evidence="2" type="ORF">CALMAC_LOCUS6016</name>
</gene>
<organism evidence="2 3">
    <name type="scientific">Callosobruchus maculatus</name>
    <name type="common">Southern cowpea weevil</name>
    <name type="synonym">Pulse bruchid</name>
    <dbReference type="NCBI Taxonomy" id="64391"/>
    <lineage>
        <taxon>Eukaryota</taxon>
        <taxon>Metazoa</taxon>
        <taxon>Ecdysozoa</taxon>
        <taxon>Arthropoda</taxon>
        <taxon>Hexapoda</taxon>
        <taxon>Insecta</taxon>
        <taxon>Pterygota</taxon>
        <taxon>Neoptera</taxon>
        <taxon>Endopterygota</taxon>
        <taxon>Coleoptera</taxon>
        <taxon>Polyphaga</taxon>
        <taxon>Cucujiformia</taxon>
        <taxon>Chrysomeloidea</taxon>
        <taxon>Chrysomelidae</taxon>
        <taxon>Bruchinae</taxon>
        <taxon>Bruchini</taxon>
        <taxon>Callosobruchus</taxon>
    </lineage>
</organism>
<evidence type="ECO:0000256" key="1">
    <source>
        <dbReference type="SAM" id="MobiDB-lite"/>
    </source>
</evidence>
<protein>
    <submittedName>
        <fullName evidence="2">Uncharacterized protein</fullName>
    </submittedName>
</protein>
<reference evidence="2 3" key="1">
    <citation type="submission" date="2019-01" db="EMBL/GenBank/DDBJ databases">
        <authorList>
            <person name="Sayadi A."/>
        </authorList>
    </citation>
    <scope>NUCLEOTIDE SEQUENCE [LARGE SCALE GENOMIC DNA]</scope>
</reference>
<evidence type="ECO:0000313" key="2">
    <source>
        <dbReference type="EMBL" id="VEN42582.1"/>
    </source>
</evidence>
<proteinExistence type="predicted"/>
<name>A0A653C4C6_CALMS</name>
<feature type="non-terminal residue" evidence="2">
    <location>
        <position position="53"/>
    </location>
</feature>
<dbReference type="EMBL" id="CAACVG010006921">
    <property type="protein sequence ID" value="VEN42582.1"/>
    <property type="molecule type" value="Genomic_DNA"/>
</dbReference>
<sequence>MSEAESTILKNIEPDVTMDETEHTGQGFSALGLRPDSLDNLGKDLYEKIVVRW</sequence>
<keyword evidence="3" id="KW-1185">Reference proteome</keyword>
<feature type="region of interest" description="Disordered" evidence="1">
    <location>
        <begin position="1"/>
        <end position="24"/>
    </location>
</feature>
<accession>A0A653C4C6</accession>